<dbReference type="Proteomes" id="UP000653797">
    <property type="component" value="Unassembled WGS sequence"/>
</dbReference>
<protein>
    <submittedName>
        <fullName evidence="1">Uncharacterized protein</fullName>
    </submittedName>
</protein>
<dbReference type="AlphaFoldDB" id="A0A927B505"/>
<name>A0A927B505_9BACT</name>
<dbReference type="EMBL" id="JACXAA010000009">
    <property type="protein sequence ID" value="MBD2755765.1"/>
    <property type="molecule type" value="Genomic_DNA"/>
</dbReference>
<evidence type="ECO:0000313" key="1">
    <source>
        <dbReference type="EMBL" id="MBD2755765.1"/>
    </source>
</evidence>
<organism evidence="1 2">
    <name type="scientific">Spirosoma validum</name>
    <dbReference type="NCBI Taxonomy" id="2771355"/>
    <lineage>
        <taxon>Bacteria</taxon>
        <taxon>Pseudomonadati</taxon>
        <taxon>Bacteroidota</taxon>
        <taxon>Cytophagia</taxon>
        <taxon>Cytophagales</taxon>
        <taxon>Cytophagaceae</taxon>
        <taxon>Spirosoma</taxon>
    </lineage>
</organism>
<sequence>MKRILTYLLAGGFLLAAALMIYIYQEYMGEDTDPTTENQSSPIINKKLNAIVLRIAPAKAGDEPKIDVTYTDLDTKETTTFPIDNQYGQSIHIGDTLTKEKGEKIMLIYQKAGKIETVPVD</sequence>
<accession>A0A927B505</accession>
<dbReference type="RefSeq" id="WP_191041383.1">
    <property type="nucleotide sequence ID" value="NZ_JACXAA010000009.1"/>
</dbReference>
<gene>
    <name evidence="1" type="ORF">IC230_22870</name>
</gene>
<keyword evidence="2" id="KW-1185">Reference proteome</keyword>
<reference evidence="1" key="1">
    <citation type="submission" date="2020-09" db="EMBL/GenBank/DDBJ databases">
        <authorList>
            <person name="Kim M.K."/>
        </authorList>
    </citation>
    <scope>NUCLEOTIDE SEQUENCE</scope>
    <source>
        <strain evidence="1">BT704</strain>
    </source>
</reference>
<evidence type="ECO:0000313" key="2">
    <source>
        <dbReference type="Proteomes" id="UP000653797"/>
    </source>
</evidence>
<comment type="caution">
    <text evidence="1">The sequence shown here is derived from an EMBL/GenBank/DDBJ whole genome shotgun (WGS) entry which is preliminary data.</text>
</comment>
<proteinExistence type="predicted"/>